<dbReference type="SUPFAM" id="SSF50129">
    <property type="entry name" value="GroES-like"/>
    <property type="match status" value="1"/>
</dbReference>
<accession>A0AA43TXH3</accession>
<comment type="similarity">
    <text evidence="1">Belongs to the zinc-containing alcohol dehydrogenase family.</text>
</comment>
<feature type="domain" description="Enoyl reductase (ER)" evidence="5">
    <location>
        <begin position="16"/>
        <end position="279"/>
    </location>
</feature>
<dbReference type="AlphaFoldDB" id="A0AA43TXH3"/>
<gene>
    <name evidence="6" type="ORF">OHK93_002762</name>
</gene>
<dbReference type="GO" id="GO:0016651">
    <property type="term" value="F:oxidoreductase activity, acting on NAD(P)H"/>
    <property type="evidence" value="ECO:0007669"/>
    <property type="project" value="InterPro"/>
</dbReference>
<keyword evidence="2" id="KW-0547">Nucleotide-binding</keyword>
<protein>
    <submittedName>
        <fullName evidence="6">Secondary metabolism biosynthetic enzyme</fullName>
    </submittedName>
</protein>
<keyword evidence="7" id="KW-1185">Reference proteome</keyword>
<evidence type="ECO:0000313" key="7">
    <source>
        <dbReference type="Proteomes" id="UP001161017"/>
    </source>
</evidence>
<dbReference type="Gene3D" id="3.90.180.10">
    <property type="entry name" value="Medium-chain alcohol dehydrogenases, catalytic domain"/>
    <property type="match status" value="1"/>
</dbReference>
<dbReference type="InterPro" id="IPR011032">
    <property type="entry name" value="GroES-like_sf"/>
</dbReference>
<evidence type="ECO:0000256" key="3">
    <source>
        <dbReference type="ARBA" id="ARBA00022857"/>
    </source>
</evidence>
<dbReference type="Gene3D" id="3.40.50.720">
    <property type="entry name" value="NAD(P)-binding Rossmann-like Domain"/>
    <property type="match status" value="1"/>
</dbReference>
<reference evidence="6" key="1">
    <citation type="journal article" date="2023" name="Genome Biol. Evol.">
        <title>First Whole Genome Sequence and Flow Cytometry Genome Size Data for the Lichen-Forming Fungus Ramalina farinacea (Ascomycota).</title>
        <authorList>
            <person name="Llewellyn T."/>
            <person name="Mian S."/>
            <person name="Hill R."/>
            <person name="Leitch I.J."/>
            <person name="Gaya E."/>
        </authorList>
    </citation>
    <scope>NUCLEOTIDE SEQUENCE</scope>
    <source>
        <strain evidence="6">LIQ254RAFAR</strain>
    </source>
</reference>
<dbReference type="PANTHER" id="PTHR45348:SF1">
    <property type="entry name" value="TRANS-ENOYL REDUCTASE STHE"/>
    <property type="match status" value="1"/>
</dbReference>
<sequence>MAVSIDLPTTQRAIIANDELDYSIQDDVSLPPLSPDSVIIRTSHVGLNPVDTKMVGPFVGAGATYGVDCAGEIVAIGSDVPASRRLELGDRVAGCADGMEAMRPRSGAFAEYASVHGDMVFKLPEGMSLAVGAGMPLRIATAALALFHSLGLPSELLDEQYQKQGEAFDVLVYGGATSTDVGLEPYPDTAATRKAVIPDWILVTWMRGLPISWPEPFGTEAAKPGYQAFGREVMPKLHRLFEEGKLSSHPVREEKDGFEGLLDGVDLLRKGKVRGEKLVYRTQERRSVVAAAA</sequence>
<keyword evidence="4" id="KW-0560">Oxidoreductase</keyword>
<name>A0AA43TXH3_9LECA</name>
<dbReference type="Pfam" id="PF08240">
    <property type="entry name" value="ADH_N"/>
    <property type="match status" value="1"/>
</dbReference>
<dbReference type="InterPro" id="IPR013154">
    <property type="entry name" value="ADH-like_N"/>
</dbReference>
<evidence type="ECO:0000256" key="1">
    <source>
        <dbReference type="ARBA" id="ARBA00008072"/>
    </source>
</evidence>
<evidence type="ECO:0000256" key="2">
    <source>
        <dbReference type="ARBA" id="ARBA00022741"/>
    </source>
</evidence>
<evidence type="ECO:0000256" key="4">
    <source>
        <dbReference type="ARBA" id="ARBA00023002"/>
    </source>
</evidence>
<evidence type="ECO:0000313" key="6">
    <source>
        <dbReference type="EMBL" id="MDI1491553.1"/>
    </source>
</evidence>
<dbReference type="PANTHER" id="PTHR45348">
    <property type="entry name" value="HYPOTHETICAL OXIDOREDUCTASE (EUROFUNG)"/>
    <property type="match status" value="1"/>
</dbReference>
<proteinExistence type="inferred from homology"/>
<organism evidence="6 7">
    <name type="scientific">Ramalina farinacea</name>
    <dbReference type="NCBI Taxonomy" id="258253"/>
    <lineage>
        <taxon>Eukaryota</taxon>
        <taxon>Fungi</taxon>
        <taxon>Dikarya</taxon>
        <taxon>Ascomycota</taxon>
        <taxon>Pezizomycotina</taxon>
        <taxon>Lecanoromycetes</taxon>
        <taxon>OSLEUM clade</taxon>
        <taxon>Lecanoromycetidae</taxon>
        <taxon>Lecanorales</taxon>
        <taxon>Lecanorineae</taxon>
        <taxon>Ramalinaceae</taxon>
        <taxon>Ramalina</taxon>
    </lineage>
</organism>
<dbReference type="EMBL" id="JAPUFD010000015">
    <property type="protein sequence ID" value="MDI1491553.1"/>
    <property type="molecule type" value="Genomic_DNA"/>
</dbReference>
<evidence type="ECO:0000259" key="5">
    <source>
        <dbReference type="SMART" id="SM00829"/>
    </source>
</evidence>
<keyword evidence="3" id="KW-0521">NADP</keyword>
<dbReference type="SMART" id="SM00829">
    <property type="entry name" value="PKS_ER"/>
    <property type="match status" value="1"/>
</dbReference>
<dbReference type="InterPro" id="IPR020843">
    <property type="entry name" value="ER"/>
</dbReference>
<dbReference type="InterPro" id="IPR047122">
    <property type="entry name" value="Trans-enoyl_RdTase-like"/>
</dbReference>
<dbReference type="Proteomes" id="UP001161017">
    <property type="component" value="Unassembled WGS sequence"/>
</dbReference>
<comment type="caution">
    <text evidence="6">The sequence shown here is derived from an EMBL/GenBank/DDBJ whole genome shotgun (WGS) entry which is preliminary data.</text>
</comment>